<keyword evidence="3 9" id="KW-0808">Transferase</keyword>
<protein>
    <submittedName>
        <fullName evidence="9">Glycosyl transferase</fullName>
    </submittedName>
</protein>
<feature type="transmembrane region" description="Helical" evidence="8">
    <location>
        <begin position="179"/>
        <end position="198"/>
    </location>
</feature>
<feature type="transmembrane region" description="Helical" evidence="8">
    <location>
        <begin position="234"/>
        <end position="253"/>
    </location>
</feature>
<reference evidence="9 10" key="1">
    <citation type="submission" date="2014-05" db="EMBL/GenBank/DDBJ databases">
        <authorList>
            <person name="Rizzardi K."/>
            <person name="Winiecka-Krusnell J."/>
            <person name="Ramliden M."/>
            <person name="Alm E."/>
            <person name="Andersson S."/>
            <person name="Byfors S."/>
        </authorList>
    </citation>
    <scope>NUCLEOTIDE SEQUENCE [LARGE SCALE GENOMIC DNA]</scope>
    <source>
        <strain evidence="9 10">LEGN</strain>
    </source>
</reference>
<dbReference type="AlphaFoldDB" id="A0A0A2SW15"/>
<feature type="transmembrane region" description="Helical" evidence="8">
    <location>
        <begin position="157"/>
        <end position="173"/>
    </location>
</feature>
<dbReference type="GO" id="GO:0005886">
    <property type="term" value="C:plasma membrane"/>
    <property type="evidence" value="ECO:0007669"/>
    <property type="project" value="UniProtKB-SubCell"/>
</dbReference>
<dbReference type="RefSeq" id="WP_152571578.1">
    <property type="nucleotide sequence ID" value="NZ_JNCF01000012.1"/>
</dbReference>
<evidence type="ECO:0000313" key="9">
    <source>
        <dbReference type="EMBL" id="KGP63649.1"/>
    </source>
</evidence>
<feature type="transmembrane region" description="Helical" evidence="8">
    <location>
        <begin position="283"/>
        <end position="301"/>
    </location>
</feature>
<keyword evidence="5 8" id="KW-1133">Transmembrane helix</keyword>
<feature type="transmembrane region" description="Helical" evidence="8">
    <location>
        <begin position="46"/>
        <end position="67"/>
    </location>
</feature>
<comment type="subcellular location">
    <subcellularLocation>
        <location evidence="1">Cell membrane</location>
        <topology evidence="1">Multi-pass membrane protein</topology>
    </subcellularLocation>
</comment>
<evidence type="ECO:0000256" key="6">
    <source>
        <dbReference type="ARBA" id="ARBA00023136"/>
    </source>
</evidence>
<proteinExistence type="predicted"/>
<dbReference type="PANTHER" id="PTHR22926">
    <property type="entry name" value="PHOSPHO-N-ACETYLMURAMOYL-PENTAPEPTIDE-TRANSFERASE"/>
    <property type="match status" value="1"/>
</dbReference>
<feature type="transmembrane region" description="Helical" evidence="8">
    <location>
        <begin position="307"/>
        <end position="326"/>
    </location>
</feature>
<evidence type="ECO:0000256" key="5">
    <source>
        <dbReference type="ARBA" id="ARBA00022989"/>
    </source>
</evidence>
<evidence type="ECO:0000256" key="3">
    <source>
        <dbReference type="ARBA" id="ARBA00022679"/>
    </source>
</evidence>
<keyword evidence="6 8" id="KW-0472">Membrane</keyword>
<comment type="cofactor">
    <cofactor evidence="7">
        <name>Mg(2+)</name>
        <dbReference type="ChEBI" id="CHEBI:18420"/>
    </cofactor>
</comment>
<dbReference type="GO" id="GO:0046872">
    <property type="term" value="F:metal ion binding"/>
    <property type="evidence" value="ECO:0007669"/>
    <property type="project" value="UniProtKB-KW"/>
</dbReference>
<evidence type="ECO:0000313" key="10">
    <source>
        <dbReference type="Proteomes" id="UP000054422"/>
    </source>
</evidence>
<keyword evidence="7" id="KW-0460">Magnesium</keyword>
<name>A0A0A2SW15_9GAMM</name>
<accession>A0A0A2SW15</accession>
<feature type="transmembrane region" description="Helical" evidence="8">
    <location>
        <begin position="210"/>
        <end position="228"/>
    </location>
</feature>
<dbReference type="Pfam" id="PF00953">
    <property type="entry name" value="Glycos_transf_4"/>
    <property type="match status" value="1"/>
</dbReference>
<evidence type="ECO:0000256" key="7">
    <source>
        <dbReference type="PIRSR" id="PIRSR600715-1"/>
    </source>
</evidence>
<dbReference type="EMBL" id="JNCF01000012">
    <property type="protein sequence ID" value="KGP63649.1"/>
    <property type="molecule type" value="Genomic_DNA"/>
</dbReference>
<keyword evidence="10" id="KW-1185">Reference proteome</keyword>
<dbReference type="PANTHER" id="PTHR22926:SF3">
    <property type="entry name" value="UNDECAPRENYL-PHOSPHATE ALPHA-N-ACETYLGLUCOSAMINYL 1-PHOSPHATE TRANSFERASE"/>
    <property type="match status" value="1"/>
</dbReference>
<dbReference type="InterPro" id="IPR000715">
    <property type="entry name" value="Glycosyl_transferase_4"/>
</dbReference>
<keyword evidence="2" id="KW-1003">Cell membrane</keyword>
<feature type="binding site" evidence="7">
    <location>
        <position position="209"/>
    </location>
    <ligand>
        <name>Mg(2+)</name>
        <dbReference type="ChEBI" id="CHEBI:18420"/>
    </ligand>
</feature>
<dbReference type="GO" id="GO:0009103">
    <property type="term" value="P:lipopolysaccharide biosynthetic process"/>
    <property type="evidence" value="ECO:0007669"/>
    <property type="project" value="TreeGrafter"/>
</dbReference>
<dbReference type="GO" id="GO:0071555">
    <property type="term" value="P:cell wall organization"/>
    <property type="evidence" value="ECO:0007669"/>
    <property type="project" value="TreeGrafter"/>
</dbReference>
<evidence type="ECO:0000256" key="4">
    <source>
        <dbReference type="ARBA" id="ARBA00022692"/>
    </source>
</evidence>
<feature type="transmembrane region" description="Helical" evidence="8">
    <location>
        <begin position="101"/>
        <end position="125"/>
    </location>
</feature>
<sequence length="338" mass="38774">MNIILSSIFILFSLVCTKLFCGFAQNSRLMDKPNARTLHLQPTVRGGGIIFIGLSLFVLPFICYTNGSSYTEWVWFILSVLLIGGVSFLDDLYNLSVKFRLAVQCIAALILAIFVKSAQLDFILFSLNGDYLIIPLIFIMAIWAINHFNFMDGLDGFCTLQAIFLLGCYLVFFNIQHALIYQEFCWILICSLAGFLIFNFPPAKLFMGDVGSASLGLIIFSMALIAQQKYQIPILYWFMLNSLFLFDSTITLLRRIINKEQWFAPHRKHAYQRLKQYGLDTRLILFLQLSINGLVAYLVLLNWTQKISTLLALFVLAVFLVVYYLWVERLYPMPVESI</sequence>
<dbReference type="Proteomes" id="UP000054422">
    <property type="component" value="Unassembled WGS sequence"/>
</dbReference>
<keyword evidence="7" id="KW-0479">Metal-binding</keyword>
<dbReference type="GO" id="GO:0044038">
    <property type="term" value="P:cell wall macromolecule biosynthetic process"/>
    <property type="evidence" value="ECO:0007669"/>
    <property type="project" value="TreeGrafter"/>
</dbReference>
<feature type="binding site" evidence="7">
    <location>
        <position position="149"/>
    </location>
    <ligand>
        <name>Mg(2+)</name>
        <dbReference type="ChEBI" id="CHEBI:18420"/>
    </ligand>
</feature>
<evidence type="ECO:0000256" key="8">
    <source>
        <dbReference type="SAM" id="Phobius"/>
    </source>
</evidence>
<evidence type="ECO:0000256" key="2">
    <source>
        <dbReference type="ARBA" id="ARBA00022475"/>
    </source>
</evidence>
<gene>
    <name evidence="9" type="ORF">EP47_03235</name>
</gene>
<feature type="transmembrane region" description="Helical" evidence="8">
    <location>
        <begin position="73"/>
        <end position="89"/>
    </location>
</feature>
<evidence type="ECO:0000256" key="1">
    <source>
        <dbReference type="ARBA" id="ARBA00004651"/>
    </source>
</evidence>
<comment type="caution">
    <text evidence="9">The sequence shown here is derived from an EMBL/GenBank/DDBJ whole genome shotgun (WGS) entry which is preliminary data.</text>
</comment>
<dbReference type="STRING" id="1498499.EP47_03235"/>
<dbReference type="CDD" id="cd06854">
    <property type="entry name" value="GT_WbpL_WbcO_like"/>
    <property type="match status" value="1"/>
</dbReference>
<keyword evidence="4 8" id="KW-0812">Transmembrane</keyword>
<organism evidence="9 10">
    <name type="scientific">Legionella norrlandica</name>
    <dbReference type="NCBI Taxonomy" id="1498499"/>
    <lineage>
        <taxon>Bacteria</taxon>
        <taxon>Pseudomonadati</taxon>
        <taxon>Pseudomonadota</taxon>
        <taxon>Gammaproteobacteria</taxon>
        <taxon>Legionellales</taxon>
        <taxon>Legionellaceae</taxon>
        <taxon>Legionella</taxon>
    </lineage>
</organism>
<feature type="transmembrane region" description="Helical" evidence="8">
    <location>
        <begin position="131"/>
        <end position="150"/>
    </location>
</feature>
<dbReference type="GO" id="GO:0016780">
    <property type="term" value="F:phosphotransferase activity, for other substituted phosphate groups"/>
    <property type="evidence" value="ECO:0007669"/>
    <property type="project" value="InterPro"/>
</dbReference>
<feature type="transmembrane region" description="Helical" evidence="8">
    <location>
        <begin position="6"/>
        <end position="25"/>
    </location>
</feature>